<dbReference type="GO" id="GO:0016811">
    <property type="term" value="F:hydrolase activity, acting on carbon-nitrogen (but not peptide) bonds, in linear amides"/>
    <property type="evidence" value="ECO:0007669"/>
    <property type="project" value="InterPro"/>
</dbReference>
<dbReference type="PANTHER" id="PTHR37326:SF2">
    <property type="entry name" value="SUCCINYLGLUTAMATE DESUCCINYLASE_ASPARTOACYLASE FAMILY PROTEIN"/>
    <property type="match status" value="1"/>
</dbReference>
<dbReference type="Proteomes" id="UP000625976">
    <property type="component" value="Unassembled WGS sequence"/>
</dbReference>
<evidence type="ECO:0000256" key="3">
    <source>
        <dbReference type="ARBA" id="ARBA00022801"/>
    </source>
</evidence>
<organism evidence="6 7">
    <name type="scientific">Bizionia arctica</name>
    <dbReference type="NCBI Taxonomy" id="1495645"/>
    <lineage>
        <taxon>Bacteria</taxon>
        <taxon>Pseudomonadati</taxon>
        <taxon>Bacteroidota</taxon>
        <taxon>Flavobacteriia</taxon>
        <taxon>Flavobacteriales</taxon>
        <taxon>Flavobacteriaceae</taxon>
        <taxon>Bizionia</taxon>
    </lineage>
</organism>
<keyword evidence="4" id="KW-0862">Zinc</keyword>
<evidence type="ECO:0000256" key="2">
    <source>
        <dbReference type="ARBA" id="ARBA00022723"/>
    </source>
</evidence>
<dbReference type="Gene3D" id="3.40.630.10">
    <property type="entry name" value="Zn peptidases"/>
    <property type="match status" value="1"/>
</dbReference>
<dbReference type="PANTHER" id="PTHR37326">
    <property type="entry name" value="BLL3975 PROTEIN"/>
    <property type="match status" value="1"/>
</dbReference>
<evidence type="ECO:0000259" key="5">
    <source>
        <dbReference type="Pfam" id="PF24827"/>
    </source>
</evidence>
<dbReference type="GO" id="GO:0016788">
    <property type="term" value="F:hydrolase activity, acting on ester bonds"/>
    <property type="evidence" value="ECO:0007669"/>
    <property type="project" value="InterPro"/>
</dbReference>
<evidence type="ECO:0000313" key="6">
    <source>
        <dbReference type="EMBL" id="GGG37155.1"/>
    </source>
</evidence>
<dbReference type="PIRSF" id="PIRSF039012">
    <property type="entry name" value="ASP"/>
    <property type="match status" value="1"/>
</dbReference>
<sequence length="324" mass="36292">MIDKVHSEDLELLGEKIKLGESKKLNLNIAHLFTDTAVEVPVFITRSKIPGPTILITSGIHGDEVNGMEIVREVLTHKINIPARGTIICIPIVNVFGFINKSRYFPDGRDLNREFPGSENGSLASRFAHHFVKEILPLADLCLDFHTGGGERFNAAQIRIEKDNQTAKELAQIFNAPFTLYVSEILGSYRETCSKKNIPILLNESGKSLNLDKLICKEALDGIKRVLSHLKMLDTNFEIPIPNKKSVFVTENHWIRAEHSGFLHTKINIHDYVTKDQTLATLSDPYGSKSHLVKASNDGYIININHAPMVYQGDAIFHITTKTE</sequence>
<dbReference type="EMBL" id="BMFQ01000001">
    <property type="protein sequence ID" value="GGG37155.1"/>
    <property type="molecule type" value="Genomic_DNA"/>
</dbReference>
<proteinExistence type="predicted"/>
<reference evidence="6" key="2">
    <citation type="submission" date="2020-09" db="EMBL/GenBank/DDBJ databases">
        <authorList>
            <person name="Sun Q."/>
            <person name="Zhou Y."/>
        </authorList>
    </citation>
    <scope>NUCLEOTIDE SEQUENCE</scope>
    <source>
        <strain evidence="6">CGMCC 1.12751</strain>
    </source>
</reference>
<keyword evidence="2" id="KW-0479">Metal-binding</keyword>
<dbReference type="AlphaFoldDB" id="A0A917LKL1"/>
<dbReference type="Pfam" id="PF24827">
    <property type="entry name" value="AstE_AspA_cat"/>
    <property type="match status" value="1"/>
</dbReference>
<dbReference type="InterPro" id="IPR053138">
    <property type="entry name" value="N-alpha-Ac-DABA_deacetylase"/>
</dbReference>
<reference evidence="6" key="1">
    <citation type="journal article" date="2014" name="Int. J. Syst. Evol. Microbiol.">
        <title>Complete genome sequence of Corynebacterium casei LMG S-19264T (=DSM 44701T), isolated from a smear-ripened cheese.</title>
        <authorList>
            <consortium name="US DOE Joint Genome Institute (JGI-PGF)"/>
            <person name="Walter F."/>
            <person name="Albersmeier A."/>
            <person name="Kalinowski J."/>
            <person name="Ruckert C."/>
        </authorList>
    </citation>
    <scope>NUCLEOTIDE SEQUENCE</scope>
    <source>
        <strain evidence="6">CGMCC 1.12751</strain>
    </source>
</reference>
<dbReference type="InterPro" id="IPR043795">
    <property type="entry name" value="N-alpha-Ac-DABA-like"/>
</dbReference>
<dbReference type="InterPro" id="IPR055438">
    <property type="entry name" value="AstE_AspA_cat"/>
</dbReference>
<keyword evidence="7" id="KW-1185">Reference proteome</keyword>
<accession>A0A917LKL1</accession>
<comment type="cofactor">
    <cofactor evidence="1">
        <name>Zn(2+)</name>
        <dbReference type="ChEBI" id="CHEBI:29105"/>
    </cofactor>
</comment>
<name>A0A917LKL1_9FLAO</name>
<evidence type="ECO:0000256" key="4">
    <source>
        <dbReference type="ARBA" id="ARBA00022833"/>
    </source>
</evidence>
<dbReference type="CDD" id="cd06251">
    <property type="entry name" value="M14_ASTE_ASPA-like"/>
    <property type="match status" value="1"/>
</dbReference>
<comment type="caution">
    <text evidence="6">The sequence shown here is derived from an EMBL/GenBank/DDBJ whole genome shotgun (WGS) entry which is preliminary data.</text>
</comment>
<keyword evidence="3" id="KW-0378">Hydrolase</keyword>
<dbReference type="SUPFAM" id="SSF53187">
    <property type="entry name" value="Zn-dependent exopeptidases"/>
    <property type="match status" value="1"/>
</dbReference>
<protein>
    <submittedName>
        <fullName evidence="6">Succinylglutamate desuccinylase</fullName>
    </submittedName>
</protein>
<evidence type="ECO:0000313" key="7">
    <source>
        <dbReference type="Proteomes" id="UP000625976"/>
    </source>
</evidence>
<dbReference type="RefSeq" id="WP_188461729.1">
    <property type="nucleotide sequence ID" value="NZ_BMFQ01000001.1"/>
</dbReference>
<evidence type="ECO:0000256" key="1">
    <source>
        <dbReference type="ARBA" id="ARBA00001947"/>
    </source>
</evidence>
<gene>
    <name evidence="6" type="ORF">GCM10010976_06050</name>
</gene>
<dbReference type="GO" id="GO:0046872">
    <property type="term" value="F:metal ion binding"/>
    <property type="evidence" value="ECO:0007669"/>
    <property type="project" value="UniProtKB-KW"/>
</dbReference>
<feature type="domain" description="Succinylglutamate desuccinylase/Aspartoacylase catalytic" evidence="5">
    <location>
        <begin position="50"/>
        <end position="230"/>
    </location>
</feature>